<evidence type="ECO:0000313" key="3">
    <source>
        <dbReference type="Proteomes" id="UP000501076"/>
    </source>
</evidence>
<feature type="transmembrane region" description="Helical" evidence="1">
    <location>
        <begin position="7"/>
        <end position="26"/>
    </location>
</feature>
<accession>A0A6M6DZX6</accession>
<proteinExistence type="predicted"/>
<dbReference type="RefSeq" id="WP_171778287.1">
    <property type="nucleotide sequence ID" value="NZ_CP045273.1"/>
</dbReference>
<evidence type="ECO:0000256" key="1">
    <source>
        <dbReference type="SAM" id="Phobius"/>
    </source>
</evidence>
<organism evidence="2 3">
    <name type="scientific">Priestia megaterium</name>
    <name type="common">Bacillus megaterium</name>
    <dbReference type="NCBI Taxonomy" id="1404"/>
    <lineage>
        <taxon>Bacteria</taxon>
        <taxon>Bacillati</taxon>
        <taxon>Bacillota</taxon>
        <taxon>Bacilli</taxon>
        <taxon>Bacillales</taxon>
        <taxon>Bacillaceae</taxon>
        <taxon>Priestia</taxon>
    </lineage>
</organism>
<dbReference type="Proteomes" id="UP000501076">
    <property type="component" value="Plasmid pFDU301A"/>
</dbReference>
<keyword evidence="1" id="KW-0812">Transmembrane</keyword>
<sequence>MGKVFKIILGTFITVVILMVVTFINWEYIYGDNRPIANAKAIYQIEFKDKDIAETSDVDNRILYVVPKGHLDTYIKMMRIKGYELTERDPKHNTLLLKKGNNYTEINYKKFARKYTIIDSPFLKEV</sequence>
<geneLocation type="plasmid" evidence="3">
    <name>pfdu301a</name>
</geneLocation>
<keyword evidence="2" id="KW-0614">Plasmid</keyword>
<keyword evidence="1" id="KW-0472">Membrane</keyword>
<gene>
    <name evidence="2" type="ORF">FDZ14_29870</name>
</gene>
<keyword evidence="1" id="KW-1133">Transmembrane helix</keyword>
<reference evidence="2 3" key="1">
    <citation type="submission" date="2019-10" db="EMBL/GenBank/DDBJ databases">
        <title>Complete genome sequences for adaption low water activity.</title>
        <authorList>
            <person name="Zhao L."/>
            <person name="Zhong J."/>
        </authorList>
    </citation>
    <scope>NUCLEOTIDE SEQUENCE [LARGE SCALE GENOMIC DNA]</scope>
    <source>
        <strain evidence="2 3">FDU301</strain>
        <plasmid evidence="3">pfdu301a</plasmid>
    </source>
</reference>
<name>A0A6M6DZX6_PRIMG</name>
<evidence type="ECO:0000313" key="2">
    <source>
        <dbReference type="EMBL" id="QJX80302.1"/>
    </source>
</evidence>
<protein>
    <submittedName>
        <fullName evidence="2">Uncharacterized protein</fullName>
    </submittedName>
</protein>
<dbReference type="EMBL" id="CP045273">
    <property type="protein sequence ID" value="QJX80302.1"/>
    <property type="molecule type" value="Genomic_DNA"/>
</dbReference>
<dbReference type="AlphaFoldDB" id="A0A6M6DZX6"/>